<accession>A0A5C4M3C3</accession>
<dbReference type="RefSeq" id="WP_139096682.1">
    <property type="nucleotide sequence ID" value="NZ_VDFW01000008.1"/>
</dbReference>
<dbReference type="AlphaFoldDB" id="A0A5C4M3C3"/>
<evidence type="ECO:0000313" key="2">
    <source>
        <dbReference type="Proteomes" id="UP000305546"/>
    </source>
</evidence>
<dbReference type="SUPFAM" id="SSF52540">
    <property type="entry name" value="P-loop containing nucleoside triphosphate hydrolases"/>
    <property type="match status" value="1"/>
</dbReference>
<dbReference type="InterPro" id="IPR011990">
    <property type="entry name" value="TPR-like_helical_dom_sf"/>
</dbReference>
<comment type="caution">
    <text evidence="1">The sequence shown here is derived from an EMBL/GenBank/DDBJ whole genome shotgun (WGS) entry which is preliminary data.</text>
</comment>
<evidence type="ECO:0000313" key="1">
    <source>
        <dbReference type="EMBL" id="TNC26393.1"/>
    </source>
</evidence>
<keyword evidence="2" id="KW-1185">Reference proteome</keyword>
<dbReference type="Gene3D" id="1.25.40.10">
    <property type="entry name" value="Tetratricopeptide repeat domain"/>
    <property type="match status" value="1"/>
</dbReference>
<proteinExistence type="predicted"/>
<reference evidence="1 2" key="1">
    <citation type="submission" date="2019-06" db="EMBL/GenBank/DDBJ databases">
        <title>Amycolatopsis alkalitolerans sp. nov., isolated from Gastrodia elata Blume.</title>
        <authorList>
            <person name="Narsing Rao M.P."/>
            <person name="Li W.J."/>
        </authorList>
    </citation>
    <scope>NUCLEOTIDE SEQUENCE [LARGE SCALE GENOMIC DNA]</scope>
    <source>
        <strain evidence="1 2">SYSUP0005</strain>
    </source>
</reference>
<dbReference type="Proteomes" id="UP000305546">
    <property type="component" value="Unassembled WGS sequence"/>
</dbReference>
<name>A0A5C4M3C3_9PSEU</name>
<sequence length="628" mass="69326">MWSNRLLALSRWLRHLFGGSTRMPWLLPPWAASIPCGTRPFAGKERELQELNRLCLPSPRTRLITVVDLSRIGKTRLLSYWASLVGDRVLIVYVDLNWIISREQIEGVVTRLRETALGEEHLVLMLDNAVSAEQVMSLLLGRGNDVIVTSRVPVPGLAKASIELGPLEPAEAAKLVGWGVRRVLNRTCQRVEPDAAKVFRLLRAFTYPLPTATVAALANLAPGTADHALAMLANAGLVERDRGGRVYLADLHRAYTATGVGQEAPEAARDRLLRWWIASAVAAVNALAPGWAGSGLLPTSPRIRPQPFEPDRPALALGWRQQELPTAHVMIRHVAQSAPGAWTLAVAFLRGLFLLRPRTDSLRLLELGLDNAQLTGDPVGIARCEHALGWLEDVMGFHEAARLLLERTLRCHGRIDDPQGLVWTKHMLGQCLSALERFAEAHEHLRDAGQYFRATGQRFALAIVLVTKVVSLDGLSRTAEATEVAREALKYARALQNVPLQGMAHHQFDMLLYSRGDYSAASSQPESALVMRRRTGERSNEAKTLCQLGLAYYEMGEYVRASIALLTSRAIFIELRDITARSRWTSRWRTAASCSGEMKTGLTSAAINETLVLALVPFVAPTCEERHG</sequence>
<dbReference type="EMBL" id="VDFW01000008">
    <property type="protein sequence ID" value="TNC26393.1"/>
    <property type="molecule type" value="Genomic_DNA"/>
</dbReference>
<dbReference type="SUPFAM" id="SSF48452">
    <property type="entry name" value="TPR-like"/>
    <property type="match status" value="1"/>
</dbReference>
<dbReference type="OrthoDB" id="581105at2"/>
<organism evidence="1 2">
    <name type="scientific">Amycolatopsis alkalitolerans</name>
    <dbReference type="NCBI Taxonomy" id="2547244"/>
    <lineage>
        <taxon>Bacteria</taxon>
        <taxon>Bacillati</taxon>
        <taxon>Actinomycetota</taxon>
        <taxon>Actinomycetes</taxon>
        <taxon>Pseudonocardiales</taxon>
        <taxon>Pseudonocardiaceae</taxon>
        <taxon>Amycolatopsis</taxon>
    </lineage>
</organism>
<gene>
    <name evidence="1" type="ORF">FG385_11570</name>
</gene>
<protein>
    <submittedName>
        <fullName evidence="1">Tetratricopeptide repeat protein</fullName>
    </submittedName>
</protein>
<dbReference type="InterPro" id="IPR027417">
    <property type="entry name" value="P-loop_NTPase"/>
</dbReference>